<dbReference type="RefSeq" id="WP_255853785.1">
    <property type="nucleotide sequence ID" value="NZ_CP073347.1"/>
</dbReference>
<dbReference type="InterPro" id="IPR051396">
    <property type="entry name" value="Bact_Antivir_Def_Nuclease"/>
</dbReference>
<dbReference type="InterPro" id="IPR041685">
    <property type="entry name" value="AAA_GajA/Old/RecF-like"/>
</dbReference>
<evidence type="ECO:0000259" key="1">
    <source>
        <dbReference type="Pfam" id="PF13175"/>
    </source>
</evidence>
<dbReference type="InterPro" id="IPR038729">
    <property type="entry name" value="Rad50/SbcC_AAA"/>
</dbReference>
<dbReference type="GO" id="GO:0005524">
    <property type="term" value="F:ATP binding"/>
    <property type="evidence" value="ECO:0007669"/>
    <property type="project" value="UniProtKB-KW"/>
</dbReference>
<feature type="domain" description="Rad50/SbcC-type AAA" evidence="2">
    <location>
        <begin position="27"/>
        <end position="63"/>
    </location>
</feature>
<name>A0ABY5HII0_9GAMM</name>
<evidence type="ECO:0000313" key="4">
    <source>
        <dbReference type="Proteomes" id="UP001058461"/>
    </source>
</evidence>
<dbReference type="Pfam" id="PF13175">
    <property type="entry name" value="AAA_15"/>
    <property type="match status" value="1"/>
</dbReference>
<dbReference type="Gene3D" id="3.40.50.300">
    <property type="entry name" value="P-loop containing nucleotide triphosphate hydrolases"/>
    <property type="match status" value="2"/>
</dbReference>
<organism evidence="3 4">
    <name type="scientific">Marinobacterium rhizophilum</name>
    <dbReference type="NCBI Taxonomy" id="420402"/>
    <lineage>
        <taxon>Bacteria</taxon>
        <taxon>Pseudomonadati</taxon>
        <taxon>Pseudomonadota</taxon>
        <taxon>Gammaproteobacteria</taxon>
        <taxon>Oceanospirillales</taxon>
        <taxon>Oceanospirillaceae</taxon>
        <taxon>Marinobacterium</taxon>
    </lineage>
</organism>
<keyword evidence="3" id="KW-0547">Nucleotide-binding</keyword>
<protein>
    <submittedName>
        <fullName evidence="3">ATP-binding protein</fullName>
    </submittedName>
</protein>
<evidence type="ECO:0000313" key="3">
    <source>
        <dbReference type="EMBL" id="UTW11744.1"/>
    </source>
</evidence>
<reference evidence="3" key="1">
    <citation type="submission" date="2021-04" db="EMBL/GenBank/DDBJ databases">
        <title>Oceanospirillales bacteria with DddD are important DMSP degraders in coastal seawater.</title>
        <authorList>
            <person name="Liu J."/>
        </authorList>
    </citation>
    <scope>NUCLEOTIDE SEQUENCE</scope>
    <source>
        <strain evidence="3">D13-1</strain>
    </source>
</reference>
<gene>
    <name evidence="3" type="ORF">KDW95_21240</name>
</gene>
<accession>A0ABY5HII0</accession>
<feature type="domain" description="Endonuclease GajA/Old nuclease/RecF-like AAA" evidence="1">
    <location>
        <begin position="206"/>
        <end position="284"/>
    </location>
</feature>
<proteinExistence type="predicted"/>
<dbReference type="Proteomes" id="UP001058461">
    <property type="component" value="Chromosome"/>
</dbReference>
<dbReference type="InterPro" id="IPR027417">
    <property type="entry name" value="P-loop_NTPase"/>
</dbReference>
<dbReference type="SUPFAM" id="SSF52540">
    <property type="entry name" value="P-loop containing nucleoside triphosphate hydrolases"/>
    <property type="match status" value="1"/>
</dbReference>
<sequence length="484" mass="55094">MVDPRKQLAEKYSLDNRYANFGETIRKITVNGFRGIEGLEIEMTYPILAISGLNGAGKSTIGQICLSGYKKPDEVEKGYKRYYVRDFFPASAADPNPFKVDANVIFHYETDDKDSPQELTVKRNEKEWSGYKRQPHRKCFYIGFTVYIPKVERKDLSIYRGNSFALTEQRDIPDETKIKVGRILGQQYDKLHFQGIRHGKNKAELGIASRFGANYSENNMGFGEGRNFYMVDLLERAPDNSLFVIEEPETSLHEHAEYELAKYLIDVCNRKHHQIVFTTHSDRMLKAMPSDARLMLLREHNGVSSFEGLSSTRARAMLSLGEKKELIIFVEDDFAALLLTEMIRRIDKSLLNAINIEPVGDTKAVRNAVKLMDKIEKQSLAVRDADKGSSVKEKLYSFPGTMPPEKEVYQNESVKKMISDSFGMDVDNTLKLRDVTDHHGFTKCLAAEASSNSDYFRIVAINCYLDDLGNESFEELVDVVRSSA</sequence>
<dbReference type="PANTHER" id="PTHR43581">
    <property type="entry name" value="ATP/GTP PHOSPHATASE"/>
    <property type="match status" value="1"/>
</dbReference>
<dbReference type="EMBL" id="CP073347">
    <property type="protein sequence ID" value="UTW11744.1"/>
    <property type="molecule type" value="Genomic_DNA"/>
</dbReference>
<evidence type="ECO:0000259" key="2">
    <source>
        <dbReference type="Pfam" id="PF13476"/>
    </source>
</evidence>
<keyword evidence="4" id="KW-1185">Reference proteome</keyword>
<dbReference type="Pfam" id="PF13476">
    <property type="entry name" value="AAA_23"/>
    <property type="match status" value="1"/>
</dbReference>
<keyword evidence="3" id="KW-0067">ATP-binding</keyword>
<dbReference type="PANTHER" id="PTHR43581:SF4">
    <property type="entry name" value="ATP_GTP PHOSPHATASE"/>
    <property type="match status" value="1"/>
</dbReference>